<proteinExistence type="predicted"/>
<feature type="region of interest" description="Disordered" evidence="1">
    <location>
        <begin position="118"/>
        <end position="146"/>
    </location>
</feature>
<keyword evidence="3" id="KW-1185">Reference proteome</keyword>
<accession>A7TN72</accession>
<evidence type="ECO:0000313" key="3">
    <source>
        <dbReference type="Proteomes" id="UP000000267"/>
    </source>
</evidence>
<dbReference type="KEGG" id="vpo:Kpol_1053p27"/>
<dbReference type="Proteomes" id="UP000000267">
    <property type="component" value="Unassembled WGS sequence"/>
</dbReference>
<protein>
    <submittedName>
        <fullName evidence="2">Uncharacterized protein</fullName>
    </submittedName>
</protein>
<dbReference type="InParanoid" id="A7TN72"/>
<feature type="compositionally biased region" description="Polar residues" evidence="1">
    <location>
        <begin position="133"/>
        <end position="142"/>
    </location>
</feature>
<reference evidence="2 3" key="1">
    <citation type="journal article" date="2007" name="Proc. Natl. Acad. Sci. U.S.A.">
        <title>Independent sorting-out of thousands of duplicated gene pairs in two yeast species descended from a whole-genome duplication.</title>
        <authorList>
            <person name="Scannell D.R."/>
            <person name="Frank A.C."/>
            <person name="Conant G.C."/>
            <person name="Byrne K.P."/>
            <person name="Woolfit M."/>
            <person name="Wolfe K.H."/>
        </authorList>
    </citation>
    <scope>NUCLEOTIDE SEQUENCE [LARGE SCALE GENOMIC DNA]</scope>
    <source>
        <strain evidence="3">ATCC 22028 / DSM 70294 / BCRC 21397 / CBS 2163 / NBRC 10782 / NRRL Y-8283 / UCD 57-17</strain>
    </source>
</reference>
<evidence type="ECO:0000256" key="1">
    <source>
        <dbReference type="SAM" id="MobiDB-lite"/>
    </source>
</evidence>
<dbReference type="EMBL" id="DS480428">
    <property type="protein sequence ID" value="EDO16290.1"/>
    <property type="molecule type" value="Genomic_DNA"/>
</dbReference>
<feature type="compositionally biased region" description="Acidic residues" evidence="1">
    <location>
        <begin position="118"/>
        <end position="129"/>
    </location>
</feature>
<gene>
    <name evidence="2" type="ORF">Kpol_1053p27</name>
</gene>
<organism evidence="3">
    <name type="scientific">Vanderwaltozyma polyspora (strain ATCC 22028 / DSM 70294 / BCRC 21397 / CBS 2163 / NBRC 10782 / NRRL Y-8283 / UCD 57-17)</name>
    <name type="common">Kluyveromyces polysporus</name>
    <dbReference type="NCBI Taxonomy" id="436907"/>
    <lineage>
        <taxon>Eukaryota</taxon>
        <taxon>Fungi</taxon>
        <taxon>Dikarya</taxon>
        <taxon>Ascomycota</taxon>
        <taxon>Saccharomycotina</taxon>
        <taxon>Saccharomycetes</taxon>
        <taxon>Saccharomycetales</taxon>
        <taxon>Saccharomycetaceae</taxon>
        <taxon>Vanderwaltozyma</taxon>
    </lineage>
</organism>
<dbReference type="AlphaFoldDB" id="A7TN72"/>
<name>A7TN72_VANPO</name>
<dbReference type="RefSeq" id="XP_001644148.1">
    <property type="nucleotide sequence ID" value="XM_001644098.1"/>
</dbReference>
<dbReference type="GeneID" id="5544417"/>
<sequence>MIMLMMMMGLHGRVSESVRTKCEKDDVKVYLKKYSYRQVSRRWCSGTRAICRCGDVLSSAKHLSLDTDTLSYLLQLNDLVYANTDMGSESDDYEDEDDEDAATEVEMEDECDYKMIEEEEEEEGEEDFDGCSSVKSNVSTSNHVRKQHQIKDKTRSLFKKDRHIFSGIYAKIKNGILNNFKTYGSSISSNGGSISTIEEGSINDTATATTLLDRMRCCSRGMISTGTGTTPSTGIGPEISSYSYYHTFSSSSGDVSGYRMKTTSPAITTVFCPLTRTPRSMSSTKFSDEDDYSSMINQDEIESNDMNHRYGNKISSTNILKLLNPI</sequence>
<dbReference type="HOGENOM" id="CLU_853099_0_0_1"/>
<evidence type="ECO:0000313" key="2">
    <source>
        <dbReference type="EMBL" id="EDO16290.1"/>
    </source>
</evidence>